<proteinExistence type="predicted"/>
<feature type="transmembrane region" description="Helical" evidence="1">
    <location>
        <begin position="6"/>
        <end position="28"/>
    </location>
</feature>
<evidence type="ECO:0000256" key="1">
    <source>
        <dbReference type="SAM" id="Phobius"/>
    </source>
</evidence>
<organism evidence="2">
    <name type="scientific">viral metagenome</name>
    <dbReference type="NCBI Taxonomy" id="1070528"/>
    <lineage>
        <taxon>unclassified sequences</taxon>
        <taxon>metagenomes</taxon>
        <taxon>organismal metagenomes</taxon>
    </lineage>
</organism>
<keyword evidence="1" id="KW-0812">Transmembrane</keyword>
<dbReference type="AlphaFoldDB" id="A0A6C0KB75"/>
<evidence type="ECO:0000313" key="2">
    <source>
        <dbReference type="EMBL" id="QHU14431.1"/>
    </source>
</evidence>
<reference evidence="2" key="1">
    <citation type="journal article" date="2020" name="Nature">
        <title>Giant virus diversity and host interactions through global metagenomics.</title>
        <authorList>
            <person name="Schulz F."/>
            <person name="Roux S."/>
            <person name="Paez-Espino D."/>
            <person name="Jungbluth S."/>
            <person name="Walsh D.A."/>
            <person name="Denef V.J."/>
            <person name="McMahon K.D."/>
            <person name="Konstantinidis K.T."/>
            <person name="Eloe-Fadrosh E.A."/>
            <person name="Kyrpides N.C."/>
            <person name="Woyke T."/>
        </authorList>
    </citation>
    <scope>NUCLEOTIDE SEQUENCE</scope>
    <source>
        <strain evidence="2">GVMAG-S-1102113-118</strain>
    </source>
</reference>
<dbReference type="EMBL" id="MN740840">
    <property type="protein sequence ID" value="QHU14431.1"/>
    <property type="molecule type" value="Genomic_DNA"/>
</dbReference>
<protein>
    <submittedName>
        <fullName evidence="2">Uncharacterized protein</fullName>
    </submittedName>
</protein>
<keyword evidence="1" id="KW-1133">Transmembrane helix</keyword>
<accession>A0A6C0KB75</accession>
<keyword evidence="1" id="KW-0472">Membrane</keyword>
<name>A0A6C0KB75_9ZZZZ</name>
<sequence length="145" mass="16680">MGYYAVVILAGISYVVYINKHAILCWLYHWRKDHKPVQEETDSLELIRVGPRVFSTGRLTILTETDTSQDINFNIPMTRPIMMASLHPGDLNVTDALAKFNHPYHTRKNILAKALWPTMSDGQTLEILLRDGWLEDVGYQDRIPI</sequence>